<dbReference type="SUPFAM" id="SSF54427">
    <property type="entry name" value="NTF2-like"/>
    <property type="match status" value="1"/>
</dbReference>
<protein>
    <recommendedName>
        <fullName evidence="3">SnoaL-like domain-containing protein</fullName>
    </recommendedName>
</protein>
<dbReference type="Gene3D" id="3.10.450.50">
    <property type="match status" value="2"/>
</dbReference>
<dbReference type="EMBL" id="JAZAVK010000089">
    <property type="protein sequence ID" value="KAK7424639.1"/>
    <property type="molecule type" value="Genomic_DNA"/>
</dbReference>
<sequence length="218" mass="24880">MSPAKDISQIFHSWLEAVNARDWDSALDRLASEVLHNEEAITAQAFLRKLQNNLAAMPDSKTETNLLVVDKPGRKIAARLAHFGTLVKPLRGVEVTGEQLEWSEYVFCEFDNGKICAWVSLWDLASEDRPSGISNRPSDRATDLNKDIDLESFYRRYIHSINTLTMAEHFPDYCQPQITHNGIDLSIDEYRSFIESSFKEIKGLTFTITKSLNVWRQG</sequence>
<keyword evidence="2" id="KW-1185">Reference proteome</keyword>
<evidence type="ECO:0000313" key="1">
    <source>
        <dbReference type="EMBL" id="KAK7424639.1"/>
    </source>
</evidence>
<name>A0ABR1HUX4_9HYPO</name>
<reference evidence="1 2" key="1">
    <citation type="journal article" date="2025" name="Microbiol. Resour. Announc.">
        <title>Draft genome sequences for Neonectria magnoliae and Neonectria punicea, canker pathogens of Liriodendron tulipifera and Acer saccharum in West Virginia.</title>
        <authorList>
            <person name="Petronek H.M."/>
            <person name="Kasson M.T."/>
            <person name="Metheny A.M."/>
            <person name="Stauder C.M."/>
            <person name="Lovett B."/>
            <person name="Lynch S.C."/>
            <person name="Garnas J.R."/>
            <person name="Kasson L.R."/>
            <person name="Stajich J.E."/>
        </authorList>
    </citation>
    <scope>NUCLEOTIDE SEQUENCE [LARGE SCALE GENOMIC DNA]</scope>
    <source>
        <strain evidence="1 2">NRRL 64651</strain>
    </source>
</reference>
<evidence type="ECO:0008006" key="3">
    <source>
        <dbReference type="Google" id="ProtNLM"/>
    </source>
</evidence>
<dbReference type="InterPro" id="IPR009959">
    <property type="entry name" value="Cyclase_SnoaL-like"/>
</dbReference>
<proteinExistence type="predicted"/>
<gene>
    <name evidence="1" type="ORF">QQZ08_008522</name>
</gene>
<accession>A0ABR1HUX4</accession>
<organism evidence="1 2">
    <name type="scientific">Neonectria magnoliae</name>
    <dbReference type="NCBI Taxonomy" id="2732573"/>
    <lineage>
        <taxon>Eukaryota</taxon>
        <taxon>Fungi</taxon>
        <taxon>Dikarya</taxon>
        <taxon>Ascomycota</taxon>
        <taxon>Pezizomycotina</taxon>
        <taxon>Sordariomycetes</taxon>
        <taxon>Hypocreomycetidae</taxon>
        <taxon>Hypocreales</taxon>
        <taxon>Nectriaceae</taxon>
        <taxon>Neonectria</taxon>
    </lineage>
</organism>
<dbReference type="Proteomes" id="UP001498421">
    <property type="component" value="Unassembled WGS sequence"/>
</dbReference>
<comment type="caution">
    <text evidence="1">The sequence shown here is derived from an EMBL/GenBank/DDBJ whole genome shotgun (WGS) entry which is preliminary data.</text>
</comment>
<evidence type="ECO:0000313" key="2">
    <source>
        <dbReference type="Proteomes" id="UP001498421"/>
    </source>
</evidence>
<dbReference type="Pfam" id="PF07366">
    <property type="entry name" value="SnoaL"/>
    <property type="match status" value="1"/>
</dbReference>
<dbReference type="InterPro" id="IPR032710">
    <property type="entry name" value="NTF2-like_dom_sf"/>
</dbReference>